<name>A0A8T0QYW2_PANVG</name>
<organism evidence="1 2">
    <name type="scientific">Panicum virgatum</name>
    <name type="common">Blackwell switchgrass</name>
    <dbReference type="NCBI Taxonomy" id="38727"/>
    <lineage>
        <taxon>Eukaryota</taxon>
        <taxon>Viridiplantae</taxon>
        <taxon>Streptophyta</taxon>
        <taxon>Embryophyta</taxon>
        <taxon>Tracheophyta</taxon>
        <taxon>Spermatophyta</taxon>
        <taxon>Magnoliopsida</taxon>
        <taxon>Liliopsida</taxon>
        <taxon>Poales</taxon>
        <taxon>Poaceae</taxon>
        <taxon>PACMAD clade</taxon>
        <taxon>Panicoideae</taxon>
        <taxon>Panicodae</taxon>
        <taxon>Paniceae</taxon>
        <taxon>Panicinae</taxon>
        <taxon>Panicum</taxon>
        <taxon>Panicum sect. Hiantes</taxon>
    </lineage>
</organism>
<dbReference type="Proteomes" id="UP000823388">
    <property type="component" value="Chromosome 6N"/>
</dbReference>
<proteinExistence type="predicted"/>
<dbReference type="AlphaFoldDB" id="A0A8T0QYW2"/>
<reference evidence="1" key="1">
    <citation type="submission" date="2020-05" db="EMBL/GenBank/DDBJ databases">
        <title>WGS assembly of Panicum virgatum.</title>
        <authorList>
            <person name="Lovell J.T."/>
            <person name="Jenkins J."/>
            <person name="Shu S."/>
            <person name="Juenger T.E."/>
            <person name="Schmutz J."/>
        </authorList>
    </citation>
    <scope>NUCLEOTIDE SEQUENCE</scope>
    <source>
        <strain evidence="1">AP13</strain>
    </source>
</reference>
<comment type="caution">
    <text evidence="1">The sequence shown here is derived from an EMBL/GenBank/DDBJ whole genome shotgun (WGS) entry which is preliminary data.</text>
</comment>
<gene>
    <name evidence="1" type="ORF">PVAP13_6NG212303</name>
</gene>
<evidence type="ECO:0000313" key="1">
    <source>
        <dbReference type="EMBL" id="KAG2578527.1"/>
    </source>
</evidence>
<sequence>MFDSGLWEPDDLMHGVEEHDLDEQNPVDYGPANIEDDEARVFHHQDFQYEYAVDTDIGFRCSDPYDAVYKDLPKKHHVLKKQKTVNFAMQRGSQVKGLPSVAGKGRLIYIF</sequence>
<keyword evidence="2" id="KW-1185">Reference proteome</keyword>
<dbReference type="EMBL" id="CM029048">
    <property type="protein sequence ID" value="KAG2578527.1"/>
    <property type="molecule type" value="Genomic_DNA"/>
</dbReference>
<protein>
    <submittedName>
        <fullName evidence="1">Uncharacterized protein</fullName>
    </submittedName>
</protein>
<accession>A0A8T0QYW2</accession>
<evidence type="ECO:0000313" key="2">
    <source>
        <dbReference type="Proteomes" id="UP000823388"/>
    </source>
</evidence>